<dbReference type="InterPro" id="IPR038522">
    <property type="entry name" value="T4/T6SS_DotU_sf"/>
</dbReference>
<dbReference type="PANTHER" id="PTHR38033:SF1">
    <property type="entry name" value="DOTU FAMILY TYPE IV_VI SECRETION SYSTEM PROTEIN"/>
    <property type="match status" value="1"/>
</dbReference>
<dbReference type="RefSeq" id="WP_215819375.1">
    <property type="nucleotide sequence ID" value="NZ_JAGSOY010000016.1"/>
</dbReference>
<organism evidence="3 4">
    <name type="scientific">Zooshikella harenae</name>
    <dbReference type="NCBI Taxonomy" id="2827238"/>
    <lineage>
        <taxon>Bacteria</taxon>
        <taxon>Pseudomonadati</taxon>
        <taxon>Pseudomonadota</taxon>
        <taxon>Gammaproteobacteria</taxon>
        <taxon>Oceanospirillales</taxon>
        <taxon>Zooshikellaceae</taxon>
        <taxon>Zooshikella</taxon>
    </lineage>
</organism>
<dbReference type="InterPro" id="IPR017732">
    <property type="entry name" value="T4/T6SS_DotU"/>
</dbReference>
<evidence type="ECO:0000256" key="1">
    <source>
        <dbReference type="SAM" id="Phobius"/>
    </source>
</evidence>
<evidence type="ECO:0000259" key="2">
    <source>
        <dbReference type="Pfam" id="PF09850"/>
    </source>
</evidence>
<feature type="transmembrane region" description="Helical" evidence="1">
    <location>
        <begin position="220"/>
        <end position="241"/>
    </location>
</feature>
<dbReference type="Proteomes" id="UP000690515">
    <property type="component" value="Unassembled WGS sequence"/>
</dbReference>
<reference evidence="3 4" key="1">
    <citation type="submission" date="2021-04" db="EMBL/GenBank/DDBJ databases">
        <authorList>
            <person name="Pira H."/>
            <person name="Risdian C."/>
            <person name="Wink J."/>
        </authorList>
    </citation>
    <scope>NUCLEOTIDE SEQUENCE [LARGE SCALE GENOMIC DNA]</scope>
    <source>
        <strain evidence="3 4">WH53</strain>
    </source>
</reference>
<evidence type="ECO:0000313" key="4">
    <source>
        <dbReference type="Proteomes" id="UP000690515"/>
    </source>
</evidence>
<evidence type="ECO:0000313" key="3">
    <source>
        <dbReference type="EMBL" id="MBU2711212.1"/>
    </source>
</evidence>
<dbReference type="Pfam" id="PF09850">
    <property type="entry name" value="DotU"/>
    <property type="match status" value="1"/>
</dbReference>
<keyword evidence="1" id="KW-1133">Transmembrane helix</keyword>
<keyword evidence="4" id="KW-1185">Reference proteome</keyword>
<dbReference type="Gene3D" id="1.25.40.590">
    <property type="entry name" value="Type IV / VI secretion system, DotU"/>
    <property type="match status" value="1"/>
</dbReference>
<proteinExistence type="predicted"/>
<accession>A0ABS5ZAX3</accession>
<gene>
    <name evidence="3" type="ORF">KCG35_09075</name>
</gene>
<keyword evidence="1" id="KW-0812">Transmembrane</keyword>
<sequence>MSMHVNEGDHQLVGLFTSFYQQLAQLKSLQREGELSTWLLEENQTLAINDVELSALVQSRLLAQLQQQAEMIQAMGSQAEVRAYRMAQYVMAVLADEILLLECEWQGKGCWTEFLLETQLFNSATGGEGFYHYLDKLLSIRLKKPVHHSLAAIFLMALQLGFRGQYRGTLGAPVIEQYRQKLGRFLGTGVSLSTERLFRQAYQGQLGNVQLAKLRPMLRWWIMVGTGAATYLIISSVIWLVSIQRIQHVIAS</sequence>
<dbReference type="PANTHER" id="PTHR38033">
    <property type="entry name" value="MEMBRANE PROTEIN-RELATED"/>
    <property type="match status" value="1"/>
</dbReference>
<comment type="caution">
    <text evidence="3">The sequence shown here is derived from an EMBL/GenBank/DDBJ whole genome shotgun (WGS) entry which is preliminary data.</text>
</comment>
<dbReference type="EMBL" id="JAGSOY010000016">
    <property type="protein sequence ID" value="MBU2711212.1"/>
    <property type="molecule type" value="Genomic_DNA"/>
</dbReference>
<feature type="domain" description="Type IV / VI secretion system DotU" evidence="2">
    <location>
        <begin position="61"/>
        <end position="234"/>
    </location>
</feature>
<protein>
    <submittedName>
        <fullName evidence="3">DotU family type IV/VI secretion system protein</fullName>
    </submittedName>
</protein>
<name>A0ABS5ZAX3_9GAMM</name>
<keyword evidence="1" id="KW-0472">Membrane</keyword>